<feature type="signal peptide" evidence="1">
    <location>
        <begin position="1"/>
        <end position="34"/>
    </location>
</feature>
<feature type="chain" id="PRO_5004461766" evidence="1">
    <location>
        <begin position="35"/>
        <end position="358"/>
    </location>
</feature>
<keyword evidence="3" id="KW-1185">Reference proteome</keyword>
<protein>
    <submittedName>
        <fullName evidence="2">Uncharacterized protein</fullName>
    </submittedName>
</protein>
<name>R7ZLI8_9BACT</name>
<gene>
    <name evidence="2" type="ORF">ADIS_4654</name>
</gene>
<organism evidence="2 3">
    <name type="scientific">Lunatimonas lonarensis</name>
    <dbReference type="NCBI Taxonomy" id="1232681"/>
    <lineage>
        <taxon>Bacteria</taxon>
        <taxon>Pseudomonadati</taxon>
        <taxon>Bacteroidota</taxon>
        <taxon>Cytophagia</taxon>
        <taxon>Cytophagales</taxon>
        <taxon>Cyclobacteriaceae</taxon>
    </lineage>
</organism>
<keyword evidence="1" id="KW-0732">Signal</keyword>
<accession>R7ZLI8</accession>
<dbReference type="AlphaFoldDB" id="R7ZLI8"/>
<comment type="caution">
    <text evidence="2">The sequence shown here is derived from an EMBL/GenBank/DDBJ whole genome shotgun (WGS) entry which is preliminary data.</text>
</comment>
<dbReference type="EMBL" id="AQHR01000114">
    <property type="protein sequence ID" value="EON74960.1"/>
    <property type="molecule type" value="Genomic_DNA"/>
</dbReference>
<reference evidence="2 3" key="1">
    <citation type="submission" date="2013-02" db="EMBL/GenBank/DDBJ databases">
        <title>A novel strain isolated from Lonar lake, Maharashtra, India.</title>
        <authorList>
            <person name="Singh A."/>
        </authorList>
    </citation>
    <scope>NUCLEOTIDE SEQUENCE [LARGE SCALE GENOMIC DNA]</scope>
    <source>
        <strain evidence="2 3">AK24</strain>
    </source>
</reference>
<proteinExistence type="predicted"/>
<dbReference type="Proteomes" id="UP000013909">
    <property type="component" value="Unassembled WGS sequence"/>
</dbReference>
<evidence type="ECO:0000256" key="1">
    <source>
        <dbReference type="SAM" id="SignalP"/>
    </source>
</evidence>
<evidence type="ECO:0000313" key="2">
    <source>
        <dbReference type="EMBL" id="EON74960.1"/>
    </source>
</evidence>
<sequence length="358" mass="39652">MGSLKYFPNEKTKKMNKILLTMAVAMITAGPLLAQDLFDGIGAKGMHNKSLKNQESFYIPQLQIGFETYVETTQVQQESKLSNLQNNFAAHSKGKQYGGRQSGSARVTTILEAGMELADFQQLADELHGILEDEIRKAGFNVLDLETVNKMDSYQKILEKYSDKTEKKQGKASDDDIGANAIKVYPQNTIFMFDEKSLMKGGGPAFYGMIKKVHEETKAGMILQNIVIDFATVELDVDVDAGRKGKTTTAEMKVLPKMSITYNAFDFITPKGGPLGAPARLKSDFVSNKEYNGKIYSDKAKAESLFSKMFSLKSRPNVDFDPRIVSISKEDYIAAAKDLFTQYSQEFAKALVVGAKGK</sequence>
<evidence type="ECO:0000313" key="3">
    <source>
        <dbReference type="Proteomes" id="UP000013909"/>
    </source>
</evidence>